<dbReference type="Pfam" id="PF14050">
    <property type="entry name" value="Nudc_N"/>
    <property type="match status" value="1"/>
</dbReference>
<gene>
    <name evidence="9" type="primary">NUDC</name>
</gene>
<dbReference type="InterPro" id="IPR008978">
    <property type="entry name" value="HSP20-like_chaperone"/>
</dbReference>
<dbReference type="GeneID" id="101448796"/>
<dbReference type="KEGG" id="ccat:101448796"/>
<comment type="similarity">
    <text evidence="2">Belongs to the nudC family.</text>
</comment>
<accession>W8BKA3</accession>
<organism evidence="9">
    <name type="scientific">Ceratitis capitata</name>
    <name type="common">Mediterranean fruit fly</name>
    <name type="synonym">Tephritis capitata</name>
    <dbReference type="NCBI Taxonomy" id="7213"/>
    <lineage>
        <taxon>Eukaryota</taxon>
        <taxon>Metazoa</taxon>
        <taxon>Ecdysozoa</taxon>
        <taxon>Arthropoda</taxon>
        <taxon>Hexapoda</taxon>
        <taxon>Insecta</taxon>
        <taxon>Pterygota</taxon>
        <taxon>Neoptera</taxon>
        <taxon>Endopterygota</taxon>
        <taxon>Diptera</taxon>
        <taxon>Brachycera</taxon>
        <taxon>Muscomorpha</taxon>
        <taxon>Tephritoidea</taxon>
        <taxon>Tephritidae</taxon>
        <taxon>Ceratitis</taxon>
        <taxon>Ceratitis</taxon>
    </lineage>
</organism>
<dbReference type="InterPro" id="IPR025934">
    <property type="entry name" value="NudC_N_dom"/>
</dbReference>
<evidence type="ECO:0000256" key="4">
    <source>
        <dbReference type="ARBA" id="ARBA00022490"/>
    </source>
</evidence>
<dbReference type="GO" id="GO:0005737">
    <property type="term" value="C:cytoplasm"/>
    <property type="evidence" value="ECO:0007669"/>
    <property type="project" value="UniProtKB-SubCell"/>
</dbReference>
<dbReference type="GO" id="GO:0051082">
    <property type="term" value="F:unfolded protein binding"/>
    <property type="evidence" value="ECO:0007669"/>
    <property type="project" value="TreeGrafter"/>
</dbReference>
<comment type="subcellular location">
    <subcellularLocation>
        <location evidence="1">Cytoplasm</location>
    </subcellularLocation>
</comment>
<proteinExistence type="evidence at transcript level"/>
<evidence type="ECO:0000259" key="8">
    <source>
        <dbReference type="PROSITE" id="PS51203"/>
    </source>
</evidence>
<protein>
    <recommendedName>
        <fullName evidence="3">Nuclear migration protein nudC</fullName>
    </recommendedName>
    <alternativeName>
        <fullName evidence="6">Nuclear distribution protein C homolog</fullName>
    </alternativeName>
</protein>
<dbReference type="PANTHER" id="PTHR12356">
    <property type="entry name" value="NUCLEAR MOVEMENT PROTEIN NUDC"/>
    <property type="match status" value="1"/>
</dbReference>
<dbReference type="EMBL" id="GAMC01007383">
    <property type="protein sequence ID" value="JAB99172.1"/>
    <property type="molecule type" value="mRNA"/>
</dbReference>
<dbReference type="PANTHER" id="PTHR12356:SF3">
    <property type="entry name" value="NUCLEAR MIGRATION PROTEIN NUDC"/>
    <property type="match status" value="1"/>
</dbReference>
<evidence type="ECO:0000256" key="5">
    <source>
        <dbReference type="ARBA" id="ARBA00022553"/>
    </source>
</evidence>
<dbReference type="Pfam" id="PF04969">
    <property type="entry name" value="CS"/>
    <property type="match status" value="1"/>
</dbReference>
<evidence type="ECO:0000256" key="7">
    <source>
        <dbReference type="SAM" id="MobiDB-lite"/>
    </source>
</evidence>
<keyword evidence="5" id="KW-0597">Phosphoprotein</keyword>
<evidence type="ECO:0000313" key="9">
    <source>
        <dbReference type="EMBL" id="JAB99172.1"/>
    </source>
</evidence>
<feature type="domain" description="CS" evidence="8">
    <location>
        <begin position="133"/>
        <end position="224"/>
    </location>
</feature>
<feature type="region of interest" description="Disordered" evidence="7">
    <location>
        <begin position="106"/>
        <end position="128"/>
    </location>
</feature>
<keyword evidence="4" id="KW-0963">Cytoplasm</keyword>
<dbReference type="Gene3D" id="2.60.40.790">
    <property type="match status" value="1"/>
</dbReference>
<dbReference type="OrthoDB" id="416217at2759"/>
<sequence length="297" mass="33995">MSAEEEKFDRLLLAIAEQHKNGIPEFLGTIASFLRRKTDFFSGASQSKWEGLLLKVFQKESELVIEEPKNEPTKIETAKKEPETLKNKKDEPISEIREVENSIQEELSTPINEADDSEKDEVGKLKPNAGNGCTLDKYSWTQTLQEVEIKVPLSNSSPLRARDIAVTIGKTSLKVGLKNQEPIINGQLNAEVKQEDSVWVLQDNKTVLITLEKINKMTWWDRLITTDPPISTRKINPEPSKLSDLDGETRSLVEKMMYDQRQKEMGLPTSEEKKKMEILEKFKMQHPEMDFSNCKFN</sequence>
<evidence type="ECO:0000256" key="2">
    <source>
        <dbReference type="ARBA" id="ARBA00010513"/>
    </source>
</evidence>
<dbReference type="GO" id="GO:0006457">
    <property type="term" value="P:protein folding"/>
    <property type="evidence" value="ECO:0007669"/>
    <property type="project" value="TreeGrafter"/>
</dbReference>
<dbReference type="PROSITE" id="PS51203">
    <property type="entry name" value="CS"/>
    <property type="match status" value="1"/>
</dbReference>
<dbReference type="CTD" id="10726"/>
<evidence type="ECO:0000256" key="3">
    <source>
        <dbReference type="ARBA" id="ARBA00017641"/>
    </source>
</evidence>
<dbReference type="AlphaFoldDB" id="W8BKA3"/>
<dbReference type="SUPFAM" id="SSF49764">
    <property type="entry name" value="HSP20-like chaperones"/>
    <property type="match status" value="1"/>
</dbReference>
<evidence type="ECO:0000256" key="6">
    <source>
        <dbReference type="ARBA" id="ARBA00030427"/>
    </source>
</evidence>
<reference evidence="9" key="2">
    <citation type="journal article" date="2014" name="BMC Genomics">
        <title>A genomic perspective to assessing quality of mass-reared SIT flies used in Mediterranean fruit fly (Ceratitis capitata) eradication in California.</title>
        <authorList>
            <person name="Calla B."/>
            <person name="Hall B."/>
            <person name="Hou S."/>
            <person name="Geib S.M."/>
        </authorList>
    </citation>
    <scope>NUCLEOTIDE SEQUENCE</scope>
</reference>
<evidence type="ECO:0000256" key="1">
    <source>
        <dbReference type="ARBA" id="ARBA00004496"/>
    </source>
</evidence>
<name>W8BKA3_CERCA</name>
<dbReference type="InterPro" id="IPR037898">
    <property type="entry name" value="NudC_fam"/>
</dbReference>
<dbReference type="FunFam" id="2.60.40.790:FF:000001">
    <property type="entry name" value="Nuclear migration protein nudC"/>
    <property type="match status" value="1"/>
</dbReference>
<dbReference type="InterPro" id="IPR007052">
    <property type="entry name" value="CS_dom"/>
</dbReference>
<reference evidence="9" key="1">
    <citation type="submission" date="2013-07" db="EMBL/GenBank/DDBJ databases">
        <authorList>
            <person name="Geib S."/>
        </authorList>
    </citation>
    <scope>NUCLEOTIDE SEQUENCE</scope>
</reference>